<dbReference type="EMBL" id="KN838560">
    <property type="protein sequence ID" value="KIK05373.1"/>
    <property type="molecule type" value="Genomic_DNA"/>
</dbReference>
<dbReference type="AlphaFoldDB" id="A0A0C9YB91"/>
<feature type="non-terminal residue" evidence="1">
    <location>
        <position position="68"/>
    </location>
</feature>
<evidence type="ECO:0000313" key="1">
    <source>
        <dbReference type="EMBL" id="KIK05373.1"/>
    </source>
</evidence>
<accession>A0A0C9YB91</accession>
<sequence>HATRASRMDCDDKQHVFCTDVVRSYPPSKYYPPKPAPLRFLSHYIRFKNARHFLNSDTLSICSTTAAN</sequence>
<evidence type="ECO:0000313" key="2">
    <source>
        <dbReference type="Proteomes" id="UP000054477"/>
    </source>
</evidence>
<feature type="non-terminal residue" evidence="1">
    <location>
        <position position="1"/>
    </location>
</feature>
<dbReference type="Proteomes" id="UP000054477">
    <property type="component" value="Unassembled WGS sequence"/>
</dbReference>
<organism evidence="1 2">
    <name type="scientific">Laccaria amethystina LaAM-08-1</name>
    <dbReference type="NCBI Taxonomy" id="1095629"/>
    <lineage>
        <taxon>Eukaryota</taxon>
        <taxon>Fungi</taxon>
        <taxon>Dikarya</taxon>
        <taxon>Basidiomycota</taxon>
        <taxon>Agaricomycotina</taxon>
        <taxon>Agaricomycetes</taxon>
        <taxon>Agaricomycetidae</taxon>
        <taxon>Agaricales</taxon>
        <taxon>Agaricineae</taxon>
        <taxon>Hydnangiaceae</taxon>
        <taxon>Laccaria</taxon>
    </lineage>
</organism>
<gene>
    <name evidence="1" type="ORF">K443DRAFT_69367</name>
</gene>
<keyword evidence="2" id="KW-1185">Reference proteome</keyword>
<reference evidence="1 2" key="1">
    <citation type="submission" date="2014-04" db="EMBL/GenBank/DDBJ databases">
        <authorList>
            <consortium name="DOE Joint Genome Institute"/>
            <person name="Kuo A."/>
            <person name="Kohler A."/>
            <person name="Nagy L.G."/>
            <person name="Floudas D."/>
            <person name="Copeland A."/>
            <person name="Barry K.W."/>
            <person name="Cichocki N."/>
            <person name="Veneault-Fourrey C."/>
            <person name="LaButti K."/>
            <person name="Lindquist E.A."/>
            <person name="Lipzen A."/>
            <person name="Lundell T."/>
            <person name="Morin E."/>
            <person name="Murat C."/>
            <person name="Sun H."/>
            <person name="Tunlid A."/>
            <person name="Henrissat B."/>
            <person name="Grigoriev I.V."/>
            <person name="Hibbett D.S."/>
            <person name="Martin F."/>
            <person name="Nordberg H.P."/>
            <person name="Cantor M.N."/>
            <person name="Hua S.X."/>
        </authorList>
    </citation>
    <scope>NUCLEOTIDE SEQUENCE [LARGE SCALE GENOMIC DNA]</scope>
    <source>
        <strain evidence="1 2">LaAM-08-1</strain>
    </source>
</reference>
<name>A0A0C9YB91_9AGAR</name>
<dbReference type="OrthoDB" id="10447071at2759"/>
<protein>
    <submittedName>
        <fullName evidence="1">Uncharacterized protein</fullName>
    </submittedName>
</protein>
<proteinExistence type="predicted"/>
<dbReference type="HOGENOM" id="CLU_2800944_0_0_1"/>
<reference evidence="2" key="2">
    <citation type="submission" date="2015-01" db="EMBL/GenBank/DDBJ databases">
        <title>Evolutionary Origins and Diversification of the Mycorrhizal Mutualists.</title>
        <authorList>
            <consortium name="DOE Joint Genome Institute"/>
            <consortium name="Mycorrhizal Genomics Consortium"/>
            <person name="Kohler A."/>
            <person name="Kuo A."/>
            <person name="Nagy L.G."/>
            <person name="Floudas D."/>
            <person name="Copeland A."/>
            <person name="Barry K.W."/>
            <person name="Cichocki N."/>
            <person name="Veneault-Fourrey C."/>
            <person name="LaButti K."/>
            <person name="Lindquist E.A."/>
            <person name="Lipzen A."/>
            <person name="Lundell T."/>
            <person name="Morin E."/>
            <person name="Murat C."/>
            <person name="Riley R."/>
            <person name="Ohm R."/>
            <person name="Sun H."/>
            <person name="Tunlid A."/>
            <person name="Henrissat B."/>
            <person name="Grigoriev I.V."/>
            <person name="Hibbett D.S."/>
            <person name="Martin F."/>
        </authorList>
    </citation>
    <scope>NUCLEOTIDE SEQUENCE [LARGE SCALE GENOMIC DNA]</scope>
    <source>
        <strain evidence="2">LaAM-08-1</strain>
    </source>
</reference>